<feature type="domain" description="ABC1 atypical kinase-like" evidence="5">
    <location>
        <begin position="74"/>
        <end position="309"/>
    </location>
</feature>
<dbReference type="RefSeq" id="WP_114900717.1">
    <property type="nucleotide sequence ID" value="NZ_CP031222.1"/>
</dbReference>
<dbReference type="PANTHER" id="PTHR43851:SF3">
    <property type="entry name" value="COENZYME Q8"/>
    <property type="match status" value="1"/>
</dbReference>
<keyword evidence="3" id="KW-0547">Nucleotide-binding</keyword>
<dbReference type="Pfam" id="PF03109">
    <property type="entry name" value="ABC1"/>
    <property type="match status" value="1"/>
</dbReference>
<gene>
    <name evidence="6" type="ORF">HYN46_10555</name>
</gene>
<dbReference type="PANTHER" id="PTHR43851">
    <property type="match status" value="1"/>
</dbReference>
<dbReference type="Proteomes" id="UP000253940">
    <property type="component" value="Chromosome"/>
</dbReference>
<comment type="similarity">
    <text evidence="1">Belongs to the protein kinase superfamily. ADCK protein kinase family.</text>
</comment>
<evidence type="ECO:0000256" key="4">
    <source>
        <dbReference type="ARBA" id="ARBA00022840"/>
    </source>
</evidence>
<keyword evidence="6" id="KW-0418">Kinase</keyword>
<protein>
    <submittedName>
        <fullName evidence="6">AarF/ABC1/UbiB kinase family protein</fullName>
    </submittedName>
</protein>
<sequence>MTASIAGKAVSNSIKSINSSEEEKNAARSELFEKIGAQIAETLGEMKGAAMKVGQIASQYQDLFPPEIAKALAKLQRQAPAVAFSVIKGQIERELGKPIGEIFQSFEEKSFASASIGQVHRAVLPNGQAVVVKVQYPGVAESCDSDLKQLKLALKLAGVMKIDKKLQDELFNEIKESLHAELNYLQEAHNLNVFAAFHNVKDSKLIIPKVFPEYSSRRVLTLSEELGDPVETAAQYPAEIRNEIGERLFNMVAQEIFILNSFHCDPHPGNFAFRADGSVVVYDFGGIKELDQPVVQTYKTLMNAAIQSNVPVLEDALRDLKVRNHHGQIPADFYIDWRNILLPPMIEPFDFSSSKVHLQTVSQLRKSMKYWDSFMPSAETMMVNRTISGHYWNMIHLKVNYDFKALTEQYITA</sequence>
<keyword evidence="2" id="KW-0808">Transferase</keyword>
<evidence type="ECO:0000313" key="7">
    <source>
        <dbReference type="Proteomes" id="UP000253940"/>
    </source>
</evidence>
<dbReference type="GO" id="GO:0006744">
    <property type="term" value="P:ubiquinone biosynthetic process"/>
    <property type="evidence" value="ECO:0007669"/>
    <property type="project" value="TreeGrafter"/>
</dbReference>
<evidence type="ECO:0000259" key="5">
    <source>
        <dbReference type="Pfam" id="PF03109"/>
    </source>
</evidence>
<dbReference type="InterPro" id="IPR004147">
    <property type="entry name" value="ABC1_dom"/>
</dbReference>
<dbReference type="CDD" id="cd13970">
    <property type="entry name" value="ABC1_ADCK3"/>
    <property type="match status" value="1"/>
</dbReference>
<dbReference type="InterPro" id="IPR011009">
    <property type="entry name" value="Kinase-like_dom_sf"/>
</dbReference>
<dbReference type="InterPro" id="IPR051409">
    <property type="entry name" value="Atypical_kinase_ADCK"/>
</dbReference>
<evidence type="ECO:0000256" key="1">
    <source>
        <dbReference type="ARBA" id="ARBA00009670"/>
    </source>
</evidence>
<name>A0A345PBJ4_9GAMM</name>
<dbReference type="AlphaFoldDB" id="A0A345PBJ4"/>
<keyword evidence="7" id="KW-1185">Reference proteome</keyword>
<dbReference type="EMBL" id="CP031222">
    <property type="protein sequence ID" value="AXI04653.1"/>
    <property type="molecule type" value="Genomic_DNA"/>
</dbReference>
<dbReference type="InterPro" id="IPR034646">
    <property type="entry name" value="ADCK3_dom"/>
</dbReference>
<dbReference type="GO" id="GO:0005524">
    <property type="term" value="F:ATP binding"/>
    <property type="evidence" value="ECO:0007669"/>
    <property type="project" value="UniProtKB-KW"/>
</dbReference>
<accession>A0A345PBJ4</accession>
<evidence type="ECO:0000256" key="2">
    <source>
        <dbReference type="ARBA" id="ARBA00022679"/>
    </source>
</evidence>
<evidence type="ECO:0000256" key="3">
    <source>
        <dbReference type="ARBA" id="ARBA00022741"/>
    </source>
</evidence>
<keyword evidence="4" id="KW-0067">ATP-binding</keyword>
<dbReference type="OrthoDB" id="9795390at2"/>
<proteinExistence type="inferred from homology"/>
<dbReference type="KEGG" id="mbah:HYN46_10555"/>
<evidence type="ECO:0000313" key="6">
    <source>
        <dbReference type="EMBL" id="AXI04653.1"/>
    </source>
</evidence>
<organism evidence="6 7">
    <name type="scientific">Aquirhabdus parva</name>
    <dbReference type="NCBI Taxonomy" id="2283318"/>
    <lineage>
        <taxon>Bacteria</taxon>
        <taxon>Pseudomonadati</taxon>
        <taxon>Pseudomonadota</taxon>
        <taxon>Gammaproteobacteria</taxon>
        <taxon>Moraxellales</taxon>
        <taxon>Moraxellaceae</taxon>
        <taxon>Aquirhabdus</taxon>
    </lineage>
</organism>
<dbReference type="SUPFAM" id="SSF56112">
    <property type="entry name" value="Protein kinase-like (PK-like)"/>
    <property type="match status" value="1"/>
</dbReference>
<reference evidence="6 7" key="1">
    <citation type="submission" date="2018-07" db="EMBL/GenBank/DDBJ databases">
        <title>Genome sequencing of Moraxellaceae gen. HYN0046.</title>
        <authorList>
            <person name="Kim M."/>
            <person name="Yi H."/>
        </authorList>
    </citation>
    <scope>NUCLEOTIDE SEQUENCE [LARGE SCALE GENOMIC DNA]</scope>
    <source>
        <strain evidence="6 7">HYN0046</strain>
    </source>
</reference>
<dbReference type="GO" id="GO:0016301">
    <property type="term" value="F:kinase activity"/>
    <property type="evidence" value="ECO:0007669"/>
    <property type="project" value="UniProtKB-KW"/>
</dbReference>